<name>A0A939GCH3_9BACT</name>
<evidence type="ECO:0000259" key="1">
    <source>
        <dbReference type="Pfam" id="PF12867"/>
    </source>
</evidence>
<feature type="domain" description="DinB-like" evidence="1">
    <location>
        <begin position="25"/>
        <end position="181"/>
    </location>
</feature>
<dbReference type="EMBL" id="JAFMYU010000027">
    <property type="protein sequence ID" value="MBO0934161.1"/>
    <property type="molecule type" value="Genomic_DNA"/>
</dbReference>
<dbReference type="AlphaFoldDB" id="A0A939GCH3"/>
<protein>
    <submittedName>
        <fullName evidence="2">DinB family protein</fullName>
    </submittedName>
</protein>
<dbReference type="Proteomes" id="UP000664795">
    <property type="component" value="Unassembled WGS sequence"/>
</dbReference>
<sequence>MLQEQHPATITGPASEAEIAYAIEQLESTKTALHDAVRGLSEAQLTARPDPARWSVAECVEHIVLVEGGIFGRLQHTMQKEENPAKRAEIQVSDLYLTKALRSRKTGVPAPDPFVPTGRFGNTTAALAAFDAQRNTIIDYVKSAPGNWRTHYFTHMVFGTLDGYQTLLLFAGHCERHRKQIDEIKAAPGFLQ</sequence>
<reference evidence="2 3" key="1">
    <citation type="submission" date="2021-03" db="EMBL/GenBank/DDBJ databases">
        <title>Fibrella sp. HMF5036 genome sequencing and assembly.</title>
        <authorList>
            <person name="Kang H."/>
            <person name="Kim H."/>
            <person name="Bae S."/>
            <person name="Joh K."/>
        </authorList>
    </citation>
    <scope>NUCLEOTIDE SEQUENCE [LARGE SCALE GENOMIC DNA]</scope>
    <source>
        <strain evidence="2 3">HMF5036</strain>
    </source>
</reference>
<organism evidence="2 3">
    <name type="scientific">Fibrella aquatilis</name>
    <dbReference type="NCBI Taxonomy" id="2817059"/>
    <lineage>
        <taxon>Bacteria</taxon>
        <taxon>Pseudomonadati</taxon>
        <taxon>Bacteroidota</taxon>
        <taxon>Cytophagia</taxon>
        <taxon>Cytophagales</taxon>
        <taxon>Spirosomataceae</taxon>
        <taxon>Fibrella</taxon>
    </lineage>
</organism>
<evidence type="ECO:0000313" key="2">
    <source>
        <dbReference type="EMBL" id="MBO0934161.1"/>
    </source>
</evidence>
<keyword evidence="3" id="KW-1185">Reference proteome</keyword>
<accession>A0A939GCH3</accession>
<comment type="caution">
    <text evidence="2">The sequence shown here is derived from an EMBL/GenBank/DDBJ whole genome shotgun (WGS) entry which is preliminary data.</text>
</comment>
<evidence type="ECO:0000313" key="3">
    <source>
        <dbReference type="Proteomes" id="UP000664795"/>
    </source>
</evidence>
<dbReference type="Pfam" id="PF12867">
    <property type="entry name" value="DinB_2"/>
    <property type="match status" value="1"/>
</dbReference>
<dbReference type="SUPFAM" id="SSF109854">
    <property type="entry name" value="DinB/YfiT-like putative metalloenzymes"/>
    <property type="match status" value="1"/>
</dbReference>
<dbReference type="RefSeq" id="WP_207338122.1">
    <property type="nucleotide sequence ID" value="NZ_JAFMYU010000027.1"/>
</dbReference>
<gene>
    <name evidence="2" type="ORF">J2I48_24355</name>
</gene>
<proteinExistence type="predicted"/>
<dbReference type="InterPro" id="IPR024775">
    <property type="entry name" value="DinB-like"/>
</dbReference>
<dbReference type="InterPro" id="IPR034660">
    <property type="entry name" value="DinB/YfiT-like"/>
</dbReference>
<dbReference type="Gene3D" id="1.20.120.450">
    <property type="entry name" value="dinb family like domain"/>
    <property type="match status" value="1"/>
</dbReference>